<gene>
    <name evidence="6" type="ORF">DILT_LOCUS14773</name>
</gene>
<dbReference type="Gene3D" id="3.40.50.300">
    <property type="entry name" value="P-loop containing nucleotide triphosphate hydrolases"/>
    <property type="match status" value="1"/>
</dbReference>
<sequence length="135" mass="15467">MARLNSTIEFAYRQNPNIKFEVFIHKVDCLMDDQKIEVQRDITQRVTSVLDDLVYAHSDHHSGNGPAVSIGFHLTTIYDHSIFEAFSKVVQKLIPYLDAFEDLLNIFITVRPACSRICSGTPPYSVLENSFLKCW</sequence>
<evidence type="ECO:0000313" key="6">
    <source>
        <dbReference type="EMBL" id="VDN26268.1"/>
    </source>
</evidence>
<dbReference type="InterPro" id="IPR027417">
    <property type="entry name" value="P-loop_NTPase"/>
</dbReference>
<dbReference type="EMBL" id="UYRU01075793">
    <property type="protein sequence ID" value="VDN26268.1"/>
    <property type="molecule type" value="Genomic_DNA"/>
</dbReference>
<dbReference type="PANTHER" id="PTHR11259">
    <property type="entry name" value="RAS-RELATED GTP BINDING RAG/GTR YEAST"/>
    <property type="match status" value="1"/>
</dbReference>
<comment type="similarity">
    <text evidence="1 5">Belongs to the GTR/RAG GTP-binding protein family.</text>
</comment>
<accession>A0A3P7MUP0</accession>
<keyword evidence="2 5" id="KW-0547">Nucleotide-binding</keyword>
<name>A0A3P7MUP0_DIBLA</name>
<evidence type="ECO:0000256" key="3">
    <source>
        <dbReference type="ARBA" id="ARBA00023134"/>
    </source>
</evidence>
<reference evidence="6 7" key="1">
    <citation type="submission" date="2018-11" db="EMBL/GenBank/DDBJ databases">
        <authorList>
            <consortium name="Pathogen Informatics"/>
        </authorList>
    </citation>
    <scope>NUCLEOTIDE SEQUENCE [LARGE SCALE GENOMIC DNA]</scope>
</reference>
<dbReference type="GO" id="GO:0005525">
    <property type="term" value="F:GTP binding"/>
    <property type="evidence" value="ECO:0007669"/>
    <property type="project" value="UniProtKB-UniRule"/>
</dbReference>
<dbReference type="Proteomes" id="UP000281553">
    <property type="component" value="Unassembled WGS sequence"/>
</dbReference>
<protein>
    <recommendedName>
        <fullName evidence="8">GTP-binding protein</fullName>
    </recommendedName>
</protein>
<dbReference type="InterPro" id="IPR006762">
    <property type="entry name" value="Gtr1_RagA"/>
</dbReference>
<dbReference type="AlphaFoldDB" id="A0A3P7MUP0"/>
<dbReference type="Pfam" id="PF04670">
    <property type="entry name" value="Gtr1_RagA"/>
    <property type="match status" value="1"/>
</dbReference>
<dbReference type="GO" id="GO:1990131">
    <property type="term" value="C:Gtr1-Gtr2 GTPase complex"/>
    <property type="evidence" value="ECO:0007669"/>
    <property type="project" value="TreeGrafter"/>
</dbReference>
<proteinExistence type="inferred from homology"/>
<dbReference type="PANTHER" id="PTHR11259:SF2">
    <property type="entry name" value="GH16429P"/>
    <property type="match status" value="1"/>
</dbReference>
<dbReference type="GO" id="GO:1904263">
    <property type="term" value="P:positive regulation of TORC1 signaling"/>
    <property type="evidence" value="ECO:0007669"/>
    <property type="project" value="TreeGrafter"/>
</dbReference>
<dbReference type="OrthoDB" id="26136at2759"/>
<comment type="catalytic activity">
    <reaction evidence="4">
        <text>GTP + H2O = GDP + phosphate + H(+)</text>
        <dbReference type="Rhea" id="RHEA:19669"/>
        <dbReference type="ChEBI" id="CHEBI:15377"/>
        <dbReference type="ChEBI" id="CHEBI:15378"/>
        <dbReference type="ChEBI" id="CHEBI:37565"/>
        <dbReference type="ChEBI" id="CHEBI:43474"/>
        <dbReference type="ChEBI" id="CHEBI:58189"/>
    </reaction>
    <physiologicalReaction direction="left-to-right" evidence="4">
        <dbReference type="Rhea" id="RHEA:19670"/>
    </physiologicalReaction>
</comment>
<evidence type="ECO:0000256" key="2">
    <source>
        <dbReference type="ARBA" id="ARBA00022741"/>
    </source>
</evidence>
<evidence type="ECO:0000256" key="5">
    <source>
        <dbReference type="RuleBase" id="RU367014"/>
    </source>
</evidence>
<dbReference type="GO" id="GO:0003924">
    <property type="term" value="F:GTPase activity"/>
    <property type="evidence" value="ECO:0007669"/>
    <property type="project" value="TreeGrafter"/>
</dbReference>
<keyword evidence="3 5" id="KW-0342">GTP-binding</keyword>
<dbReference type="GO" id="GO:0009267">
    <property type="term" value="P:cellular response to starvation"/>
    <property type="evidence" value="ECO:0007669"/>
    <property type="project" value="TreeGrafter"/>
</dbReference>
<dbReference type="GO" id="GO:0005764">
    <property type="term" value="C:lysosome"/>
    <property type="evidence" value="ECO:0007669"/>
    <property type="project" value="TreeGrafter"/>
</dbReference>
<dbReference type="GO" id="GO:0005634">
    <property type="term" value="C:nucleus"/>
    <property type="evidence" value="ECO:0007669"/>
    <property type="project" value="TreeGrafter"/>
</dbReference>
<evidence type="ECO:0000313" key="7">
    <source>
        <dbReference type="Proteomes" id="UP000281553"/>
    </source>
</evidence>
<evidence type="ECO:0000256" key="1">
    <source>
        <dbReference type="ARBA" id="ARBA00007756"/>
    </source>
</evidence>
<organism evidence="6 7">
    <name type="scientific">Dibothriocephalus latus</name>
    <name type="common">Fish tapeworm</name>
    <name type="synonym">Diphyllobothrium latum</name>
    <dbReference type="NCBI Taxonomy" id="60516"/>
    <lineage>
        <taxon>Eukaryota</taxon>
        <taxon>Metazoa</taxon>
        <taxon>Spiralia</taxon>
        <taxon>Lophotrochozoa</taxon>
        <taxon>Platyhelminthes</taxon>
        <taxon>Cestoda</taxon>
        <taxon>Eucestoda</taxon>
        <taxon>Diphyllobothriidea</taxon>
        <taxon>Diphyllobothriidae</taxon>
        <taxon>Dibothriocephalus</taxon>
    </lineage>
</organism>
<evidence type="ECO:0000256" key="4">
    <source>
        <dbReference type="ARBA" id="ARBA00049117"/>
    </source>
</evidence>
<evidence type="ECO:0008006" key="8">
    <source>
        <dbReference type="Google" id="ProtNLM"/>
    </source>
</evidence>
<dbReference type="GO" id="GO:0010507">
    <property type="term" value="P:negative regulation of autophagy"/>
    <property type="evidence" value="ECO:0007669"/>
    <property type="project" value="TreeGrafter"/>
</dbReference>
<keyword evidence="7" id="KW-1185">Reference proteome</keyword>